<keyword evidence="2 5" id="KW-0808">Transferase</keyword>
<dbReference type="GeneID" id="64857514"/>
<dbReference type="InterPro" id="IPR050559">
    <property type="entry name" value="P-Pant_transferase_sf"/>
</dbReference>
<organism evidence="5 6">
    <name type="scientific">Maudiozyma barnettii</name>
    <dbReference type="NCBI Taxonomy" id="61262"/>
    <lineage>
        <taxon>Eukaryota</taxon>
        <taxon>Fungi</taxon>
        <taxon>Dikarya</taxon>
        <taxon>Ascomycota</taxon>
        <taxon>Saccharomycotina</taxon>
        <taxon>Saccharomycetes</taxon>
        <taxon>Saccharomycetales</taxon>
        <taxon>Saccharomycetaceae</taxon>
        <taxon>Maudiozyma</taxon>
    </lineage>
</organism>
<evidence type="ECO:0000256" key="2">
    <source>
        <dbReference type="ARBA" id="ARBA00022679"/>
    </source>
</evidence>
<dbReference type="OrthoDB" id="26719at2759"/>
<dbReference type="InterPro" id="IPR037143">
    <property type="entry name" value="4-PPantetheinyl_Trfase_dom_sf"/>
</dbReference>
<dbReference type="SUPFAM" id="SSF56214">
    <property type="entry name" value="4'-phosphopantetheinyl transferase"/>
    <property type="match status" value="2"/>
</dbReference>
<keyword evidence="6" id="KW-1185">Reference proteome</keyword>
<dbReference type="EC" id="2.7.8.7" evidence="1"/>
<dbReference type="PANTHER" id="PTHR12215">
    <property type="entry name" value="PHOSPHOPANTETHEINE TRANSFERASE"/>
    <property type="match status" value="1"/>
</dbReference>
<dbReference type="Pfam" id="PF22624">
    <property type="entry name" value="AASDHPPT_N"/>
    <property type="match status" value="1"/>
</dbReference>
<comment type="caution">
    <text evidence="5">The sequence shown here is derived from an EMBL/GenBank/DDBJ whole genome shotgun (WGS) entry which is preliminary data.</text>
</comment>
<dbReference type="Pfam" id="PF01648">
    <property type="entry name" value="ACPS"/>
    <property type="match status" value="1"/>
</dbReference>
<dbReference type="GO" id="GO:0019878">
    <property type="term" value="P:lysine biosynthetic process via aminoadipic acid"/>
    <property type="evidence" value="ECO:0007669"/>
    <property type="project" value="TreeGrafter"/>
</dbReference>
<dbReference type="PANTHER" id="PTHR12215:SF10">
    <property type="entry name" value="L-AMINOADIPATE-SEMIALDEHYDE DEHYDROGENASE-PHOSPHOPANTETHEINYL TRANSFERASE"/>
    <property type="match status" value="1"/>
</dbReference>
<evidence type="ECO:0000259" key="4">
    <source>
        <dbReference type="Pfam" id="PF22624"/>
    </source>
</evidence>
<name>A0A8H2VFD8_9SACH</name>
<dbReference type="GO" id="GO:0000287">
    <property type="term" value="F:magnesium ion binding"/>
    <property type="evidence" value="ECO:0007669"/>
    <property type="project" value="InterPro"/>
</dbReference>
<feature type="domain" description="4'-phosphopantetheinyl transferase N-terminal" evidence="4">
    <location>
        <begin position="32"/>
        <end position="114"/>
    </location>
</feature>
<accession>A0A8H2VFD8</accession>
<dbReference type="Gene3D" id="3.90.470.20">
    <property type="entry name" value="4'-phosphopantetheinyl transferase domain"/>
    <property type="match status" value="1"/>
</dbReference>
<sequence>MEDFIQRSKTGNDIRTILVLDINSNVLNDEFEFETALRVLPIDWRARIMNKKNETDRMKALCNRLLQLVGCSIISNVSIKSLQFDSIENGKPIIVSQDDNNITFSMTNGENYIAMFLRRTMNHPAPHVGIDLASEKDLKDPKDLELFKDIFNTEEYDALESTSIDEVQSLFAYYWSFKESYTKYTGTGLSCDLKKIGAGKLQNFDSFKGINRLVESKSMEFYSLWLNGPFKEILTICEEDLSARYITPIVYRLTLNDILSYL</sequence>
<proteinExistence type="predicted"/>
<dbReference type="GO" id="GO:0008897">
    <property type="term" value="F:holo-[acyl-carrier-protein] synthase activity"/>
    <property type="evidence" value="ECO:0007669"/>
    <property type="project" value="UniProtKB-EC"/>
</dbReference>
<evidence type="ECO:0000259" key="3">
    <source>
        <dbReference type="Pfam" id="PF01648"/>
    </source>
</evidence>
<evidence type="ECO:0000256" key="1">
    <source>
        <dbReference type="ARBA" id="ARBA00013172"/>
    </source>
</evidence>
<evidence type="ECO:0000313" key="5">
    <source>
        <dbReference type="EMBL" id="CAB4254517.1"/>
    </source>
</evidence>
<gene>
    <name evidence="5" type="ORF">KABA2_04S08074</name>
</gene>
<dbReference type="InterPro" id="IPR055066">
    <property type="entry name" value="AASDHPPT_N"/>
</dbReference>
<dbReference type="RefSeq" id="XP_041406361.1">
    <property type="nucleotide sequence ID" value="XM_041550427.1"/>
</dbReference>
<dbReference type="Proteomes" id="UP000644660">
    <property type="component" value="Unassembled WGS sequence"/>
</dbReference>
<evidence type="ECO:0000313" key="6">
    <source>
        <dbReference type="Proteomes" id="UP000644660"/>
    </source>
</evidence>
<dbReference type="InterPro" id="IPR008278">
    <property type="entry name" value="4-PPantetheinyl_Trfase_dom"/>
</dbReference>
<dbReference type="GO" id="GO:0005829">
    <property type="term" value="C:cytosol"/>
    <property type="evidence" value="ECO:0007669"/>
    <property type="project" value="TreeGrafter"/>
</dbReference>
<dbReference type="AlphaFoldDB" id="A0A8H2VFD8"/>
<reference evidence="5 6" key="1">
    <citation type="submission" date="2020-05" db="EMBL/GenBank/DDBJ databases">
        <authorList>
            <person name="Casaregola S."/>
            <person name="Devillers H."/>
            <person name="Grondin C."/>
        </authorList>
    </citation>
    <scope>NUCLEOTIDE SEQUENCE [LARGE SCALE GENOMIC DNA]</scope>
    <source>
        <strain evidence="5 6">CLIB 1767</strain>
    </source>
</reference>
<feature type="domain" description="4'-phosphopantetheinyl transferase" evidence="3">
    <location>
        <begin position="128"/>
        <end position="195"/>
    </location>
</feature>
<dbReference type="EMBL" id="CAEFZW010000004">
    <property type="protein sequence ID" value="CAB4254517.1"/>
    <property type="molecule type" value="Genomic_DNA"/>
</dbReference>
<protein>
    <recommendedName>
        <fullName evidence="1">holo-[acyl-carrier-protein] synthase</fullName>
        <ecNumber evidence="1">2.7.8.7</ecNumber>
    </recommendedName>
</protein>